<protein>
    <submittedName>
        <fullName evidence="3">Reverse transcriptase domain</fullName>
    </submittedName>
</protein>
<dbReference type="Pfam" id="PF03372">
    <property type="entry name" value="Exo_endo_phos"/>
    <property type="match status" value="1"/>
</dbReference>
<evidence type="ECO:0000256" key="1">
    <source>
        <dbReference type="SAM" id="MobiDB-lite"/>
    </source>
</evidence>
<dbReference type="InterPro" id="IPR000477">
    <property type="entry name" value="RT_dom"/>
</dbReference>
<sequence length="1524" mass="170818">MKPVDAEASSSDSAIAQACEESPVLDSTDLKIIDAKVSTADSELPLPSVNNLKVGKISEVEATTNPSAKVDKSTDPEKAKTFSVTTTAEENLVPDSKENKVGDESWLKLFKGSSKPLTKKGKPFKLPSGEVCVEIPNSVIEKHQKSWEFFIIGQFYSDPPSQEIIHTIVNGIWSRQFRDISVSKLEGNAFLFKIPNFQTRSRVLNQRLWSIEGQTMFVANWSPGFVPVKPELSSAPIWLELRNVPLQFFNEDGLEHIAGLVGDPKCLHPSTANKSNLEVAKVFTIIDPRKPLPEAVNVKFQSGEIKRILVSSPWMPPICGHCKEIGHTVKHCKSAPISCMGCNSTSHSQDQCPRGKKKKKQLVYRIKPVQASVPAVVASAPPEINVGPKETGVLTATKSTLSGEKLAGVSSGSKSLPVSVGTSEAESDSSDVLSSDPGGSDSSAGEQEDYGFTEVQSKSAKFINALLPGWFCDDNYNFSELGKIWILWHPSVKVSTISKSLQMITCEVELPNAVQPIVVSFVYASNVEVERLLLWDELVNLSKSQSVIGKAWTVVGDFNQTLNPLEHSKSDGFSVDRATLVFRDCLQNASLQDLTFRGCTFTWWNKRLADLIAKKLDRVLVNDEWAVSFPASFGLFSEPDFSDHSCSSITLDAATPFQKKSFKFYNFLLKNQEFFQLISHYWFSFNLVGSDMFRVSKKLRLLKKHIKDFCRNNYSGIEKRVLEAHEVLIQCQSSLLSSPSLLNAAIVLEAEKKWQVLALAEENFFRQRCSISWLADGESNSRYFHRFANSRGSSNHIHYLLNKDGVKVESAQGIQNICVDFFENLLGKDVSPPLFIQDDITSLLSFSCLLDQQSKLSAAFSSQEIMEAFFSLPKHKSSGPDGFPAEFYISCWLLLGERLKTFLPNVISPAQSAFIPGRLLSENVLLATEIMHGYNRSGIDPRGMLKVDLRKAFDSVRWDFIIATLRGLNLPEIFIGWITECISTPTFSVSVNGVSGGFFKNKRVLRQGDPLSPYLFVLSMEVFSKLLLSRYSSGYIYYHPKTSDLEISHLMFADDVMIFFDGGSSSLHGINDTLDDFAGWSGLTMNRDKTELFLAGVDEIESLAIANYGFPQGTLPIRYLGLPLMCRKLKISEYTPLLEKVKGKFSTWAVRSLSYAGRLQLIASVITGTVVFWISTFKLPKGCIREIESLCSRFLWSGGIENYRKAKVAWSKFIWLLFSKSGSLWVAWHKFHHIQRLGGESVSRFWSIQENANDTWNWRCLLRLRPLAVRFLKCVIGNGLNASFWRNNWTPFGPLIKFLGDNGPRNLRLPIASSVAHAIVGNVWTLASPRSQESLSLHIYLTTISLPLNLQEEDLYCWSVNDVDCIGFSSSKTWQVIRQREEEKSLAPSVWFKGATPRNAFHMWISHLDRLPTRSRLLSWGMQVSHLCCLCSADTETRDHLFLNCSFTSALWNMALVRIRQAPLQFQNWDDLLNLTKCRTVAAPSTLRKLVAQAIIYAAWKHRNNMLFNSQLIPPATIFKAIDR</sequence>
<keyword evidence="3" id="KW-0808">Transferase</keyword>
<keyword evidence="4" id="KW-1185">Reference proteome</keyword>
<evidence type="ECO:0000313" key="3">
    <source>
        <dbReference type="EMBL" id="KAG7547431.1"/>
    </source>
</evidence>
<dbReference type="PANTHER" id="PTHR33116">
    <property type="entry name" value="REVERSE TRANSCRIPTASE ZINC-BINDING DOMAIN-CONTAINING PROTEIN-RELATED-RELATED"/>
    <property type="match status" value="1"/>
</dbReference>
<gene>
    <name evidence="3" type="ORF">ISN44_As12g026760</name>
</gene>
<dbReference type="Pfam" id="PF14111">
    <property type="entry name" value="DUF4283"/>
    <property type="match status" value="1"/>
</dbReference>
<name>A0A8T1YME0_ARASU</name>
<dbReference type="Proteomes" id="UP000694251">
    <property type="component" value="Chromosome 12"/>
</dbReference>
<comment type="caution">
    <text evidence="3">The sequence shown here is derived from an EMBL/GenBank/DDBJ whole genome shotgun (WGS) entry which is preliminary data.</text>
</comment>
<feature type="compositionally biased region" description="Low complexity" evidence="1">
    <location>
        <begin position="430"/>
        <end position="445"/>
    </location>
</feature>
<dbReference type="InterPro" id="IPR026960">
    <property type="entry name" value="RVT-Znf"/>
</dbReference>
<evidence type="ECO:0000313" key="4">
    <source>
        <dbReference type="Proteomes" id="UP000694251"/>
    </source>
</evidence>
<feature type="compositionally biased region" description="Polar residues" evidence="1">
    <location>
        <begin position="410"/>
        <end position="422"/>
    </location>
</feature>
<keyword evidence="3" id="KW-0548">Nucleotidyltransferase</keyword>
<reference evidence="3 4" key="1">
    <citation type="submission" date="2020-12" db="EMBL/GenBank/DDBJ databases">
        <title>Concerted genomic and epigenomic changes stabilize Arabidopsis allopolyploids.</title>
        <authorList>
            <person name="Chen Z."/>
        </authorList>
    </citation>
    <scope>NUCLEOTIDE SEQUENCE [LARGE SCALE GENOMIC DNA]</scope>
    <source>
        <strain evidence="3">As9502</strain>
        <tissue evidence="3">Leaf</tissue>
    </source>
</reference>
<dbReference type="InterPro" id="IPR005135">
    <property type="entry name" value="Endo/exonuclease/phosphatase"/>
</dbReference>
<dbReference type="GO" id="GO:0003964">
    <property type="term" value="F:RNA-directed DNA polymerase activity"/>
    <property type="evidence" value="ECO:0007669"/>
    <property type="project" value="UniProtKB-KW"/>
</dbReference>
<dbReference type="InterPro" id="IPR025558">
    <property type="entry name" value="DUF4283"/>
</dbReference>
<dbReference type="Pfam" id="PF00078">
    <property type="entry name" value="RVT_1"/>
    <property type="match status" value="1"/>
</dbReference>
<dbReference type="PROSITE" id="PS50878">
    <property type="entry name" value="RT_POL"/>
    <property type="match status" value="1"/>
</dbReference>
<feature type="region of interest" description="Disordered" evidence="1">
    <location>
        <begin position="406"/>
        <end position="450"/>
    </location>
</feature>
<dbReference type="OrthoDB" id="1609566at2759"/>
<accession>A0A8T1YME0</accession>
<feature type="region of interest" description="Disordered" evidence="1">
    <location>
        <begin position="1"/>
        <end position="21"/>
    </location>
</feature>
<dbReference type="Pfam" id="PF13966">
    <property type="entry name" value="zf-RVT"/>
    <property type="match status" value="1"/>
</dbReference>
<dbReference type="CDD" id="cd01650">
    <property type="entry name" value="RT_nLTR_like"/>
    <property type="match status" value="1"/>
</dbReference>
<organism evidence="3 4">
    <name type="scientific">Arabidopsis suecica</name>
    <name type="common">Swedish thale-cress</name>
    <name type="synonym">Cardaminopsis suecica</name>
    <dbReference type="NCBI Taxonomy" id="45249"/>
    <lineage>
        <taxon>Eukaryota</taxon>
        <taxon>Viridiplantae</taxon>
        <taxon>Streptophyta</taxon>
        <taxon>Embryophyta</taxon>
        <taxon>Tracheophyta</taxon>
        <taxon>Spermatophyta</taxon>
        <taxon>Magnoliopsida</taxon>
        <taxon>eudicotyledons</taxon>
        <taxon>Gunneridae</taxon>
        <taxon>Pentapetalae</taxon>
        <taxon>rosids</taxon>
        <taxon>malvids</taxon>
        <taxon>Brassicales</taxon>
        <taxon>Brassicaceae</taxon>
        <taxon>Camelineae</taxon>
        <taxon>Arabidopsis</taxon>
    </lineage>
</organism>
<feature type="domain" description="Reverse transcriptase" evidence="2">
    <location>
        <begin position="853"/>
        <end position="1124"/>
    </location>
</feature>
<evidence type="ECO:0000259" key="2">
    <source>
        <dbReference type="PROSITE" id="PS50878"/>
    </source>
</evidence>
<dbReference type="EMBL" id="JAEFBJ010000012">
    <property type="protein sequence ID" value="KAG7547431.1"/>
    <property type="molecule type" value="Genomic_DNA"/>
</dbReference>
<feature type="compositionally biased region" description="Low complexity" evidence="1">
    <location>
        <begin position="1"/>
        <end position="18"/>
    </location>
</feature>
<keyword evidence="3" id="KW-0695">RNA-directed DNA polymerase</keyword>
<proteinExistence type="predicted"/>
<dbReference type="PANTHER" id="PTHR33116:SF80">
    <property type="entry name" value="REVERSE TRANSCRIPTASE ZINC-BINDING DOMAIN-CONTAINING PROTEIN"/>
    <property type="match status" value="1"/>
</dbReference>